<sequence length="99" mass="10414">MEFSPLPAELEANFIAQSPSNFIPAVLSSTFLFRAVAPQHLARHKSASSKGLSLSHRAAIAAILSPAQAAADLRVLSLGVLLLSVILIPLSQAVWMPAT</sequence>
<gene>
    <name evidence="2" type="ORF">V8J38_02090</name>
</gene>
<evidence type="ECO:0000313" key="3">
    <source>
        <dbReference type="Proteomes" id="UP001363460"/>
    </source>
</evidence>
<accession>A0ABZ2IHX5</accession>
<keyword evidence="1" id="KW-1133">Transmembrane helix</keyword>
<reference evidence="2 3" key="1">
    <citation type="submission" date="2024-02" db="EMBL/GenBank/DDBJ databases">
        <title>Distribution and functional of Brevundimonas-related endobacteria within Verticillium dahliae.</title>
        <authorList>
            <person name="Zeng H."/>
        </authorList>
    </citation>
    <scope>NUCLEOTIDE SEQUENCE [LARGE SCALE GENOMIC DNA]</scope>
    <source>
        <strain evidence="2 3">TRM 44200</strain>
    </source>
</reference>
<dbReference type="RefSeq" id="WP_338577707.1">
    <property type="nucleotide sequence ID" value="NZ_CP146369.1"/>
</dbReference>
<feature type="transmembrane region" description="Helical" evidence="1">
    <location>
        <begin position="75"/>
        <end position="95"/>
    </location>
</feature>
<dbReference type="EMBL" id="CP146369">
    <property type="protein sequence ID" value="WWT55251.1"/>
    <property type="molecule type" value="Genomic_DNA"/>
</dbReference>
<feature type="transmembrane region" description="Helical" evidence="1">
    <location>
        <begin position="20"/>
        <end position="37"/>
    </location>
</feature>
<keyword evidence="1" id="KW-0472">Membrane</keyword>
<protein>
    <submittedName>
        <fullName evidence="2">Uncharacterized protein</fullName>
    </submittedName>
</protein>
<keyword evidence="3" id="KW-1185">Reference proteome</keyword>
<evidence type="ECO:0000313" key="2">
    <source>
        <dbReference type="EMBL" id="WWT55251.1"/>
    </source>
</evidence>
<name>A0ABZ2IHX5_9CAUL</name>
<keyword evidence="1" id="KW-0812">Transmembrane</keyword>
<organism evidence="2 3">
    <name type="scientific">Brevundimonas olei</name>
    <dbReference type="NCBI Taxonomy" id="657642"/>
    <lineage>
        <taxon>Bacteria</taxon>
        <taxon>Pseudomonadati</taxon>
        <taxon>Pseudomonadota</taxon>
        <taxon>Alphaproteobacteria</taxon>
        <taxon>Caulobacterales</taxon>
        <taxon>Caulobacteraceae</taxon>
        <taxon>Brevundimonas</taxon>
    </lineage>
</organism>
<proteinExistence type="predicted"/>
<evidence type="ECO:0000256" key="1">
    <source>
        <dbReference type="SAM" id="Phobius"/>
    </source>
</evidence>
<dbReference type="Proteomes" id="UP001363460">
    <property type="component" value="Chromosome"/>
</dbReference>